<keyword evidence="1" id="KW-1133">Transmembrane helix</keyword>
<comment type="caution">
    <text evidence="2">The sequence shown here is derived from an EMBL/GenBank/DDBJ whole genome shotgun (WGS) entry which is preliminary data.</text>
</comment>
<dbReference type="Proteomes" id="UP001223978">
    <property type="component" value="Unassembled WGS sequence"/>
</dbReference>
<evidence type="ECO:0000313" key="2">
    <source>
        <dbReference type="EMBL" id="MDI3407959.1"/>
    </source>
</evidence>
<proteinExistence type="predicted"/>
<accession>A0ABT6SJ87</accession>
<protein>
    <recommendedName>
        <fullName evidence="4">Integral membrane protein</fullName>
    </recommendedName>
</protein>
<keyword evidence="3" id="KW-1185">Reference proteome</keyword>
<sequence>MTTNALSPLALRPLPERGLLRATGAGLAAGAYLLCLPWDLRNRAETPGALQEVTPVTGTGVAAFTAVLLLLAVFLGACDRPAWAIPLIAMPPAVLLYASLSTHPAPDASPWPLAWAFFTLLIAGGVTGAALAGRALGRRRQALGGGRTGRDTPGN</sequence>
<organism evidence="2 3">
    <name type="scientific">Streptomyces cavernicola</name>
    <dbReference type="NCBI Taxonomy" id="3043613"/>
    <lineage>
        <taxon>Bacteria</taxon>
        <taxon>Bacillati</taxon>
        <taxon>Actinomycetota</taxon>
        <taxon>Actinomycetes</taxon>
        <taxon>Kitasatosporales</taxon>
        <taxon>Streptomycetaceae</taxon>
        <taxon>Streptomyces</taxon>
    </lineage>
</organism>
<keyword evidence="1" id="KW-0812">Transmembrane</keyword>
<evidence type="ECO:0008006" key="4">
    <source>
        <dbReference type="Google" id="ProtNLM"/>
    </source>
</evidence>
<feature type="transmembrane region" description="Helical" evidence="1">
    <location>
        <begin position="82"/>
        <end position="100"/>
    </location>
</feature>
<evidence type="ECO:0000313" key="3">
    <source>
        <dbReference type="Proteomes" id="UP001223978"/>
    </source>
</evidence>
<gene>
    <name evidence="2" type="ORF">QIS96_29605</name>
</gene>
<feature type="transmembrane region" description="Helical" evidence="1">
    <location>
        <begin position="18"/>
        <end position="36"/>
    </location>
</feature>
<reference evidence="2 3" key="1">
    <citation type="submission" date="2023-05" db="EMBL/GenBank/DDBJ databases">
        <title>Draft genome sequence of Streptomyces sp. B-S-A6 isolated from a cave soil in Thailand.</title>
        <authorList>
            <person name="Chamroensaksri N."/>
            <person name="Muangham S."/>
        </authorList>
    </citation>
    <scope>NUCLEOTIDE SEQUENCE [LARGE SCALE GENOMIC DNA]</scope>
    <source>
        <strain evidence="2 3">B-S-A6</strain>
    </source>
</reference>
<evidence type="ECO:0000256" key="1">
    <source>
        <dbReference type="SAM" id="Phobius"/>
    </source>
</evidence>
<feature type="transmembrane region" description="Helical" evidence="1">
    <location>
        <begin position="112"/>
        <end position="132"/>
    </location>
</feature>
<feature type="transmembrane region" description="Helical" evidence="1">
    <location>
        <begin position="56"/>
        <end position="75"/>
    </location>
</feature>
<dbReference type="EMBL" id="JASCIQ010000039">
    <property type="protein sequence ID" value="MDI3407959.1"/>
    <property type="molecule type" value="Genomic_DNA"/>
</dbReference>
<name>A0ABT6SJ87_9ACTN</name>
<keyword evidence="1" id="KW-0472">Membrane</keyword>
<dbReference type="RefSeq" id="WP_282545869.1">
    <property type="nucleotide sequence ID" value="NZ_JASCIQ010000039.1"/>
</dbReference>